<proteinExistence type="predicted"/>
<dbReference type="PANTHER" id="PTHR48019">
    <property type="entry name" value="SERUM RESPONSE FACTOR HOMOLOG"/>
    <property type="match status" value="1"/>
</dbReference>
<feature type="region of interest" description="Disordered" evidence="6">
    <location>
        <begin position="86"/>
        <end position="173"/>
    </location>
</feature>
<accession>A0AAW2ZL27</accession>
<evidence type="ECO:0000313" key="8">
    <source>
        <dbReference type="EMBL" id="KAL0489367.1"/>
    </source>
</evidence>
<reference evidence="8 9" key="1">
    <citation type="submission" date="2024-03" db="EMBL/GenBank/DDBJ databases">
        <title>The Acrasis kona genome and developmental transcriptomes reveal deep origins of eukaryotic multicellular pathways.</title>
        <authorList>
            <person name="Sheikh S."/>
            <person name="Fu C.-J."/>
            <person name="Brown M.W."/>
            <person name="Baldauf S.L."/>
        </authorList>
    </citation>
    <scope>NUCLEOTIDE SEQUENCE [LARGE SCALE GENOMIC DNA]</scope>
    <source>
        <strain evidence="8 9">ATCC MYA-3509</strain>
    </source>
</reference>
<evidence type="ECO:0000256" key="3">
    <source>
        <dbReference type="ARBA" id="ARBA00023125"/>
    </source>
</evidence>
<dbReference type="EMBL" id="JAOPGA020001549">
    <property type="protein sequence ID" value="KAL0489367.1"/>
    <property type="molecule type" value="Genomic_DNA"/>
</dbReference>
<keyword evidence="4" id="KW-0804">Transcription</keyword>
<evidence type="ECO:0000256" key="1">
    <source>
        <dbReference type="ARBA" id="ARBA00004123"/>
    </source>
</evidence>
<evidence type="ECO:0000313" key="9">
    <source>
        <dbReference type="Proteomes" id="UP001431209"/>
    </source>
</evidence>
<protein>
    <recommendedName>
        <fullName evidence="7">MADS-box domain-containing protein</fullName>
    </recommendedName>
</protein>
<evidence type="ECO:0000259" key="7">
    <source>
        <dbReference type="PROSITE" id="PS50066"/>
    </source>
</evidence>
<evidence type="ECO:0000256" key="2">
    <source>
        <dbReference type="ARBA" id="ARBA00023015"/>
    </source>
</evidence>
<sequence>MGRKKIIIKPIGEERNRHVTFNKRKSGLIKKAMELSILCNCQISLVIFNDENNLFEYCSTDPRFILQRYCQVAHLPHERLANSDYARFNKSSGSKKKGTTSGQDNHDDDDDDDDDNYSQHSQTSQPPQQLQQQQLQQQQQHIPQQVQNQQVPLQHQLQQQPIPQQVQPQQVSQQMNTSQYQQQFNQQLQQQLQQQIQQHQQQQQQQHIQQQQPIRSFQQPTQETNTRQYITSFTDALQEPATPTLDEFSSSSHNQSFRSDSYPPVIKNELDYPIQKRLMPSTSSQQYNLSSYQIENPNKRTFSSSELSGLDNLSEDSPLHQNKRRRNSYLTIQVPSSGQNQIPVRMENEDGKQSLHQQYGNRTYEDFSVPAEKTLTQSGNSSENATYSVTESPLTLSTPTALSNLEWDAKSIRSDNPIV</sequence>
<evidence type="ECO:0000256" key="4">
    <source>
        <dbReference type="ARBA" id="ARBA00023163"/>
    </source>
</evidence>
<dbReference type="Proteomes" id="UP001431209">
    <property type="component" value="Unassembled WGS sequence"/>
</dbReference>
<dbReference type="Gene3D" id="3.40.1810.10">
    <property type="entry name" value="Transcription factor, MADS-box"/>
    <property type="match status" value="1"/>
</dbReference>
<evidence type="ECO:0000256" key="6">
    <source>
        <dbReference type="SAM" id="MobiDB-lite"/>
    </source>
</evidence>
<feature type="region of interest" description="Disordered" evidence="6">
    <location>
        <begin position="374"/>
        <end position="395"/>
    </location>
</feature>
<dbReference type="GO" id="GO:0005634">
    <property type="term" value="C:nucleus"/>
    <property type="evidence" value="ECO:0007669"/>
    <property type="project" value="UniProtKB-SubCell"/>
</dbReference>
<keyword evidence="2" id="KW-0805">Transcription regulation</keyword>
<dbReference type="Pfam" id="PF00319">
    <property type="entry name" value="SRF-TF"/>
    <property type="match status" value="1"/>
</dbReference>
<keyword evidence="5" id="KW-0539">Nucleus</keyword>
<gene>
    <name evidence="8" type="ORF">AKO1_009205</name>
</gene>
<dbReference type="InterPro" id="IPR036879">
    <property type="entry name" value="TF_MADSbox_sf"/>
</dbReference>
<dbReference type="GO" id="GO:0003677">
    <property type="term" value="F:DNA binding"/>
    <property type="evidence" value="ECO:0007669"/>
    <property type="project" value="UniProtKB-KW"/>
</dbReference>
<dbReference type="InterPro" id="IPR002100">
    <property type="entry name" value="TF_MADSbox"/>
</dbReference>
<comment type="subcellular location">
    <subcellularLocation>
        <location evidence="1">Nucleus</location>
    </subcellularLocation>
</comment>
<feature type="region of interest" description="Disordered" evidence="6">
    <location>
        <begin position="300"/>
        <end position="342"/>
    </location>
</feature>
<feature type="compositionally biased region" description="Acidic residues" evidence="6">
    <location>
        <begin position="106"/>
        <end position="116"/>
    </location>
</feature>
<feature type="region of interest" description="Disordered" evidence="6">
    <location>
        <begin position="243"/>
        <end position="264"/>
    </location>
</feature>
<feature type="compositionally biased region" description="Polar residues" evidence="6">
    <location>
        <begin position="328"/>
        <end position="342"/>
    </location>
</feature>
<organism evidence="8 9">
    <name type="scientific">Acrasis kona</name>
    <dbReference type="NCBI Taxonomy" id="1008807"/>
    <lineage>
        <taxon>Eukaryota</taxon>
        <taxon>Discoba</taxon>
        <taxon>Heterolobosea</taxon>
        <taxon>Tetramitia</taxon>
        <taxon>Eutetramitia</taxon>
        <taxon>Acrasidae</taxon>
        <taxon>Acrasis</taxon>
    </lineage>
</organism>
<dbReference type="PRINTS" id="PR00404">
    <property type="entry name" value="MADSDOMAIN"/>
</dbReference>
<dbReference type="PROSITE" id="PS50066">
    <property type="entry name" value="MADS_BOX_2"/>
    <property type="match status" value="1"/>
</dbReference>
<dbReference type="SMART" id="SM00432">
    <property type="entry name" value="MADS"/>
    <property type="match status" value="1"/>
</dbReference>
<evidence type="ECO:0000256" key="5">
    <source>
        <dbReference type="ARBA" id="ARBA00023242"/>
    </source>
</evidence>
<dbReference type="SUPFAM" id="SSF55455">
    <property type="entry name" value="SRF-like"/>
    <property type="match status" value="1"/>
</dbReference>
<dbReference type="InterPro" id="IPR050142">
    <property type="entry name" value="MADS-box/MEF2_TF"/>
</dbReference>
<dbReference type="AlphaFoldDB" id="A0AAW2ZL27"/>
<keyword evidence="9" id="KW-1185">Reference proteome</keyword>
<keyword evidence="3" id="KW-0238">DNA-binding</keyword>
<feature type="domain" description="MADS-box" evidence="7">
    <location>
        <begin position="1"/>
        <end position="61"/>
    </location>
</feature>
<feature type="compositionally biased region" description="Low complexity" evidence="6">
    <location>
        <begin position="249"/>
        <end position="261"/>
    </location>
</feature>
<feature type="compositionally biased region" description="Low complexity" evidence="6">
    <location>
        <begin position="119"/>
        <end position="173"/>
    </location>
</feature>
<name>A0AAW2ZL27_9EUKA</name>
<comment type="caution">
    <text evidence="8">The sequence shown here is derived from an EMBL/GenBank/DDBJ whole genome shotgun (WGS) entry which is preliminary data.</text>
</comment>
<dbReference type="GO" id="GO:0046983">
    <property type="term" value="F:protein dimerization activity"/>
    <property type="evidence" value="ECO:0007669"/>
    <property type="project" value="InterPro"/>
</dbReference>